<dbReference type="AlphaFoldDB" id="A0A395M0J7"/>
<reference evidence="2 3" key="1">
    <citation type="journal article" date="2011" name="ISME J.">
        <title>Community ecology of hot spring cyanobacterial mats: predominant populations and their functional potential.</title>
        <authorList>
            <person name="Klatt C.G."/>
            <person name="Wood J.M."/>
            <person name="Rusch D.B."/>
            <person name="Bateson M.M."/>
            <person name="Hamamura N."/>
            <person name="Heidelberg J.F."/>
            <person name="Grossman A.R."/>
            <person name="Bhaya D."/>
            <person name="Cohan F.M."/>
            <person name="Kuhl M."/>
            <person name="Bryant D.A."/>
            <person name="Ward D.M."/>
        </authorList>
    </citation>
    <scope>NUCLEOTIDE SEQUENCE [LARGE SCALE GENOMIC DNA]</scope>
    <source>
        <strain evidence="2">OS</strain>
    </source>
</reference>
<sequence>MEKIFFDTGGIVAVLNKSDQFHKQAHLVFAELKATKGGVILITTDYVLDELCSKFAKVSLRRTAVEFIDWFRSGKTRKVISVDEPLFLQAFEDYRSHVDKEWSLTDCISFIVMRREGITKAFATDSDFEQAGFTRLINEILFT</sequence>
<name>A0A395M0J7_9BACT</name>
<feature type="domain" description="PIN" evidence="1">
    <location>
        <begin position="4"/>
        <end position="132"/>
    </location>
</feature>
<comment type="caution">
    <text evidence="2">The sequence shown here is derived from an EMBL/GenBank/DDBJ whole genome shotgun (WGS) entry which is preliminary data.</text>
</comment>
<evidence type="ECO:0000313" key="3">
    <source>
        <dbReference type="Proteomes" id="UP000266389"/>
    </source>
</evidence>
<dbReference type="SUPFAM" id="SSF88723">
    <property type="entry name" value="PIN domain-like"/>
    <property type="match status" value="1"/>
</dbReference>
<dbReference type="GO" id="GO:0016075">
    <property type="term" value="P:rRNA catabolic process"/>
    <property type="evidence" value="ECO:0007669"/>
    <property type="project" value="TreeGrafter"/>
</dbReference>
<protein>
    <submittedName>
        <fullName evidence="2">PIN domain-containing protein</fullName>
    </submittedName>
</protein>
<organism evidence="2 3">
    <name type="scientific">Candidatus Thermochlorobacter aerophilus</name>
    <dbReference type="NCBI Taxonomy" id="1868324"/>
    <lineage>
        <taxon>Bacteria</taxon>
        <taxon>Pseudomonadati</taxon>
        <taxon>Chlorobiota</taxon>
        <taxon>Chlorobiia</taxon>
        <taxon>Chlorobiales</taxon>
        <taxon>Candidatus Thermochlorobacteriaceae</taxon>
        <taxon>Candidatus Thermochlorobacter</taxon>
    </lineage>
</organism>
<gene>
    <name evidence="2" type="ORF">D0433_06435</name>
</gene>
<dbReference type="GO" id="GO:0004521">
    <property type="term" value="F:RNA endonuclease activity"/>
    <property type="evidence" value="ECO:0007669"/>
    <property type="project" value="InterPro"/>
</dbReference>
<accession>A0A395M0J7</accession>
<evidence type="ECO:0000259" key="1">
    <source>
        <dbReference type="Pfam" id="PF01850"/>
    </source>
</evidence>
<dbReference type="Proteomes" id="UP000266389">
    <property type="component" value="Unassembled WGS sequence"/>
</dbReference>
<evidence type="ECO:0000313" key="2">
    <source>
        <dbReference type="EMBL" id="RFM24305.1"/>
    </source>
</evidence>
<dbReference type="InterPro" id="IPR002716">
    <property type="entry name" value="PIN_dom"/>
</dbReference>
<proteinExistence type="predicted"/>
<dbReference type="InterPro" id="IPR029060">
    <property type="entry name" value="PIN-like_dom_sf"/>
</dbReference>
<dbReference type="Pfam" id="PF01850">
    <property type="entry name" value="PIN"/>
    <property type="match status" value="1"/>
</dbReference>
<dbReference type="EMBL" id="PHFL01000043">
    <property type="protein sequence ID" value="RFM24305.1"/>
    <property type="molecule type" value="Genomic_DNA"/>
</dbReference>
<dbReference type="Gene3D" id="3.40.50.1010">
    <property type="entry name" value="5'-nuclease"/>
    <property type="match status" value="1"/>
</dbReference>
<dbReference type="PANTHER" id="PTHR42188">
    <property type="entry name" value="23S RRNA-SPECIFIC ENDONUCLEASE VAPC20"/>
    <property type="match status" value="1"/>
</dbReference>
<dbReference type="PANTHER" id="PTHR42188:SF1">
    <property type="entry name" value="23S RRNA-SPECIFIC ENDONUCLEASE VAPC20"/>
    <property type="match status" value="1"/>
</dbReference>
<dbReference type="InterPro" id="IPR039018">
    <property type="entry name" value="VapC20-like"/>
</dbReference>